<dbReference type="PANTHER" id="PTHR33734:SF22">
    <property type="entry name" value="MEMBRANE-BOUND LYTIC MUREIN TRANSGLYCOSYLASE D"/>
    <property type="match status" value="1"/>
</dbReference>
<dbReference type="Gene3D" id="3.10.350.10">
    <property type="entry name" value="LysM domain"/>
    <property type="match status" value="3"/>
</dbReference>
<dbReference type="PANTHER" id="PTHR33734">
    <property type="entry name" value="LYSM DOMAIN-CONTAINING GPI-ANCHORED PROTEIN 2"/>
    <property type="match status" value="1"/>
</dbReference>
<dbReference type="PROSITE" id="PS50943">
    <property type="entry name" value="HTH_CROC1"/>
    <property type="match status" value="1"/>
</dbReference>
<dbReference type="SUPFAM" id="SSF54106">
    <property type="entry name" value="LysM domain"/>
    <property type="match status" value="3"/>
</dbReference>
<evidence type="ECO:0000259" key="2">
    <source>
        <dbReference type="PROSITE" id="PS50943"/>
    </source>
</evidence>
<dbReference type="InterPro" id="IPR001387">
    <property type="entry name" value="Cro/C1-type_HTH"/>
</dbReference>
<feature type="domain" description="HTH cro/C1-type" evidence="2">
    <location>
        <begin position="111"/>
        <end position="127"/>
    </location>
</feature>
<dbReference type="CDD" id="cd00118">
    <property type="entry name" value="LysM"/>
    <property type="match status" value="3"/>
</dbReference>
<feature type="compositionally biased region" description="Low complexity" evidence="1">
    <location>
        <begin position="232"/>
        <end position="290"/>
    </location>
</feature>
<dbReference type="RefSeq" id="WP_112749573.1">
    <property type="nucleotide sequence ID" value="NZ_QMFY01000019.1"/>
</dbReference>
<dbReference type="AlphaFoldDB" id="A0A364XVD1"/>
<evidence type="ECO:0000259" key="3">
    <source>
        <dbReference type="PROSITE" id="PS51782"/>
    </source>
</evidence>
<evidence type="ECO:0000256" key="1">
    <source>
        <dbReference type="SAM" id="MobiDB-lite"/>
    </source>
</evidence>
<gene>
    <name evidence="4" type="ORF">DQQ10_24470</name>
</gene>
<dbReference type="InterPro" id="IPR036779">
    <property type="entry name" value="LysM_dom_sf"/>
</dbReference>
<reference evidence="4 5" key="1">
    <citation type="submission" date="2018-06" db="EMBL/GenBank/DDBJ databases">
        <title>Chryseolinea flavus sp. nov., a member of the phylum Bacteroidetes isolated from soil.</title>
        <authorList>
            <person name="Li Y."/>
            <person name="Wang J."/>
        </authorList>
    </citation>
    <scope>NUCLEOTIDE SEQUENCE [LARGE SCALE GENOMIC DNA]</scope>
    <source>
        <strain evidence="4 5">SDU1-6</strain>
    </source>
</reference>
<protein>
    <recommendedName>
        <fullName evidence="6">Peptidoglycan-binding protein</fullName>
    </recommendedName>
</protein>
<feature type="domain" description="LysM" evidence="3">
    <location>
        <begin position="33"/>
        <end position="76"/>
    </location>
</feature>
<proteinExistence type="predicted"/>
<dbReference type="Pfam" id="PF01476">
    <property type="entry name" value="LysM"/>
    <property type="match status" value="3"/>
</dbReference>
<organism evidence="4 5">
    <name type="scientific">Pseudochryseolinea flava</name>
    <dbReference type="NCBI Taxonomy" id="2059302"/>
    <lineage>
        <taxon>Bacteria</taxon>
        <taxon>Pseudomonadati</taxon>
        <taxon>Bacteroidota</taxon>
        <taxon>Cytophagia</taxon>
        <taxon>Cytophagales</taxon>
        <taxon>Fulvivirgaceae</taxon>
        <taxon>Pseudochryseolinea</taxon>
    </lineage>
</organism>
<keyword evidence="5" id="KW-1185">Reference proteome</keyword>
<dbReference type="InterPro" id="IPR036908">
    <property type="entry name" value="RlpA-like_sf"/>
</dbReference>
<dbReference type="SMART" id="SM00257">
    <property type="entry name" value="LysM"/>
    <property type="match status" value="3"/>
</dbReference>
<dbReference type="GO" id="GO:0008932">
    <property type="term" value="F:lytic endotransglycosylase activity"/>
    <property type="evidence" value="ECO:0007669"/>
    <property type="project" value="TreeGrafter"/>
</dbReference>
<evidence type="ECO:0000313" key="5">
    <source>
        <dbReference type="Proteomes" id="UP000251889"/>
    </source>
</evidence>
<dbReference type="InterPro" id="IPR018392">
    <property type="entry name" value="LysM"/>
</dbReference>
<accession>A0A364XVD1</accession>
<dbReference type="OrthoDB" id="2149800at2"/>
<evidence type="ECO:0000313" key="4">
    <source>
        <dbReference type="EMBL" id="RAV98307.1"/>
    </source>
</evidence>
<dbReference type="Proteomes" id="UP000251889">
    <property type="component" value="Unassembled WGS sequence"/>
</dbReference>
<dbReference type="PROSITE" id="PS51782">
    <property type="entry name" value="LYSM"/>
    <property type="match status" value="3"/>
</dbReference>
<feature type="region of interest" description="Disordered" evidence="1">
    <location>
        <begin position="221"/>
        <end position="300"/>
    </location>
</feature>
<sequence length="398" mass="42583">MIAEIILAGVSFFQPQVQQDSLGIETVNGKTFVIHKVSEKETLYGISRRYGATVDAVLENNPTAGSGLEIGQILKVPYSKKENAASQVRSNASVVIANNSGGIIHVVAQKETMFSISKAYNVSIDEIKQWNNLSDNSLSIGQELSIKKRNTQGTASSNVSTPVITPSQKGVHVVDTKETMYSIARQYNVTVDQIREWNGIQGNDLKVGQSLIVAKPAATTAVVDASKGQTSTGTIASNANGTATSTTPPVVSSSSNSSSSTPVEKSPEPQSTSTSAGTQTASTTTTPVTTRDQPVREKPIVVTEPINNADEISEGGLAELIDGTEGNRKYLALHRTAPVGSILKVKNEMNNREVFVRVTGKLPENALTEKVVIRISKSAYDRLGAIDPKFRVQVTYYK</sequence>
<dbReference type="EMBL" id="QMFY01000019">
    <property type="protein sequence ID" value="RAV98307.1"/>
    <property type="molecule type" value="Genomic_DNA"/>
</dbReference>
<dbReference type="Gene3D" id="2.40.40.10">
    <property type="entry name" value="RlpA-like domain"/>
    <property type="match status" value="1"/>
</dbReference>
<name>A0A364XVD1_9BACT</name>
<comment type="caution">
    <text evidence="4">The sequence shown here is derived from an EMBL/GenBank/DDBJ whole genome shotgun (WGS) entry which is preliminary data.</text>
</comment>
<feature type="domain" description="LysM" evidence="3">
    <location>
        <begin position="170"/>
        <end position="213"/>
    </location>
</feature>
<evidence type="ECO:0008006" key="6">
    <source>
        <dbReference type="Google" id="ProtNLM"/>
    </source>
</evidence>
<feature type="domain" description="LysM" evidence="3">
    <location>
        <begin position="103"/>
        <end position="146"/>
    </location>
</feature>